<dbReference type="Proteomes" id="UP001141183">
    <property type="component" value="Unassembled WGS sequence"/>
</dbReference>
<evidence type="ECO:0000313" key="3">
    <source>
        <dbReference type="Proteomes" id="UP001141183"/>
    </source>
</evidence>
<keyword evidence="1" id="KW-1133">Transmembrane helix</keyword>
<dbReference type="AlphaFoldDB" id="A0A9X3XKU8"/>
<gene>
    <name evidence="2" type="ORF">NE398_02325</name>
</gene>
<comment type="caution">
    <text evidence="2">The sequence shown here is derived from an EMBL/GenBank/DDBJ whole genome shotgun (WGS) entry which is preliminary data.</text>
</comment>
<keyword evidence="1" id="KW-0472">Membrane</keyword>
<feature type="transmembrane region" description="Helical" evidence="1">
    <location>
        <begin position="6"/>
        <end position="27"/>
    </location>
</feature>
<keyword evidence="3" id="KW-1185">Reference proteome</keyword>
<evidence type="ECO:0000256" key="1">
    <source>
        <dbReference type="SAM" id="Phobius"/>
    </source>
</evidence>
<keyword evidence="1" id="KW-0812">Transmembrane</keyword>
<reference evidence="2" key="1">
    <citation type="submission" date="2022-05" db="EMBL/GenBank/DDBJ databases">
        <title>Draft genome sequence of Clostridium tertium strain CP3 isolated from Peru.</title>
        <authorList>
            <person name="Hurtado R."/>
            <person name="Lima L."/>
            <person name="Sousa T."/>
            <person name="Jaiswal A.K."/>
            <person name="Tiwari S."/>
            <person name="Maturrano L."/>
            <person name="Brenig B."/>
            <person name="Azevedo V."/>
        </authorList>
    </citation>
    <scope>NUCLEOTIDE SEQUENCE</scope>
    <source>
        <strain evidence="2">CP3</strain>
    </source>
</reference>
<sequence length="168" mass="19233">MSNKKLVYFILPIIIVSGIVITINRFLDKFYFYNNEKCIYNDNSKIVSINDNYSYLEKRGINENSNTDITFKFTGMDTIWHVISNNDTEINIKYSSNIESGKFKVVLIDPYNNVINILEHTELGEDTYNIKKGTSRIKIVGSITTGNLKMEITIREDENGVDIVAING</sequence>
<organism evidence="2 3">
    <name type="scientific">Clostridium tertium</name>
    <dbReference type="NCBI Taxonomy" id="1559"/>
    <lineage>
        <taxon>Bacteria</taxon>
        <taxon>Bacillati</taxon>
        <taxon>Bacillota</taxon>
        <taxon>Clostridia</taxon>
        <taxon>Eubacteriales</taxon>
        <taxon>Clostridiaceae</taxon>
        <taxon>Clostridium</taxon>
    </lineage>
</organism>
<accession>A0A9X3XKU8</accession>
<dbReference type="RefSeq" id="WP_008679705.1">
    <property type="nucleotide sequence ID" value="NZ_CABKOG010000003.1"/>
</dbReference>
<protein>
    <submittedName>
        <fullName evidence="2">Uncharacterized protein</fullName>
    </submittedName>
</protein>
<proteinExistence type="predicted"/>
<name>A0A9X3XKU8_9CLOT</name>
<evidence type="ECO:0000313" key="2">
    <source>
        <dbReference type="EMBL" id="MDC4239007.1"/>
    </source>
</evidence>
<dbReference type="EMBL" id="JAMRYU010000001">
    <property type="protein sequence ID" value="MDC4239007.1"/>
    <property type="molecule type" value="Genomic_DNA"/>
</dbReference>